<dbReference type="OrthoDB" id="4024249at2759"/>
<protein>
    <submittedName>
        <fullName evidence="2">Extent of cell elongation protein 1</fullName>
    </submittedName>
</protein>
<name>A0A367Y9K2_9ASCO</name>
<evidence type="ECO:0000313" key="2">
    <source>
        <dbReference type="EMBL" id="RCK62487.1"/>
    </source>
</evidence>
<accession>A0A367Y9K2</accession>
<gene>
    <name evidence="2" type="primary">ECE1_1</name>
    <name evidence="2" type="ORF">Cantr_09391</name>
</gene>
<dbReference type="AlphaFoldDB" id="A0A367Y9K2"/>
<sequence length="281" mass="29391">MKFSKVASFAFLALSSQAAIIKYDSDAAHVKRDAVLSGSADNQVVTSVVTKRDSDLDAIDEVELAKRLSVSGLLSAIISQLPSLFTIIGNILKGSGIVKRSDVDNALDSVVADLPQILGAIDSALSSAAKAKRDDTTDAINGVIAQLPDIVSQVVAGVDQTVKATNGTVNDVGLTTVSNLPTIISAVVDNILKTVNNAKRDGTEDIVGLVVRQLPDLISDVSTPILTSAEKFKREEDSSLLNKLVKKGISSSIQTFGAANVASVVSKRGVSSFLAHMFTRA</sequence>
<evidence type="ECO:0000313" key="3">
    <source>
        <dbReference type="Proteomes" id="UP000253472"/>
    </source>
</evidence>
<keyword evidence="3" id="KW-1185">Reference proteome</keyword>
<keyword evidence="1" id="KW-0732">Signal</keyword>
<dbReference type="Proteomes" id="UP000253472">
    <property type="component" value="Unassembled WGS sequence"/>
</dbReference>
<evidence type="ECO:0000256" key="1">
    <source>
        <dbReference type="SAM" id="SignalP"/>
    </source>
</evidence>
<comment type="caution">
    <text evidence="2">The sequence shown here is derived from an EMBL/GenBank/DDBJ whole genome shotgun (WGS) entry which is preliminary data.</text>
</comment>
<reference evidence="2 3" key="1">
    <citation type="submission" date="2018-06" db="EMBL/GenBank/DDBJ databases">
        <title>Whole genome sequencing of Candida tropicalis (genome annotated by CSBL at Korea University).</title>
        <authorList>
            <person name="Ahn J."/>
        </authorList>
    </citation>
    <scope>NUCLEOTIDE SEQUENCE [LARGE SCALE GENOMIC DNA]</scope>
    <source>
        <strain evidence="2 3">ATCC 20962</strain>
    </source>
</reference>
<dbReference type="EMBL" id="QLNQ01000025">
    <property type="protein sequence ID" value="RCK62487.1"/>
    <property type="molecule type" value="Genomic_DNA"/>
</dbReference>
<feature type="signal peptide" evidence="1">
    <location>
        <begin position="1"/>
        <end position="18"/>
    </location>
</feature>
<organism evidence="2 3">
    <name type="scientific">Candida viswanathii</name>
    <dbReference type="NCBI Taxonomy" id="5486"/>
    <lineage>
        <taxon>Eukaryota</taxon>
        <taxon>Fungi</taxon>
        <taxon>Dikarya</taxon>
        <taxon>Ascomycota</taxon>
        <taxon>Saccharomycotina</taxon>
        <taxon>Pichiomycetes</taxon>
        <taxon>Debaryomycetaceae</taxon>
        <taxon>Candida/Lodderomyces clade</taxon>
        <taxon>Candida</taxon>
    </lineage>
</organism>
<proteinExistence type="predicted"/>
<feature type="chain" id="PRO_5016711176" evidence="1">
    <location>
        <begin position="19"/>
        <end position="281"/>
    </location>
</feature>
<dbReference type="STRING" id="5486.A0A367Y9K2"/>